<dbReference type="SUPFAM" id="SSF47384">
    <property type="entry name" value="Homodimeric domain of signal transducing histidine kinase"/>
    <property type="match status" value="1"/>
</dbReference>
<dbReference type="InterPro" id="IPR025751">
    <property type="entry name" value="RsbRD_N_dom"/>
</dbReference>
<dbReference type="CDD" id="cd17546">
    <property type="entry name" value="REC_hyHK_CKI1_RcsC-like"/>
    <property type="match status" value="1"/>
</dbReference>
<evidence type="ECO:0000256" key="1">
    <source>
        <dbReference type="ARBA" id="ARBA00000085"/>
    </source>
</evidence>
<dbReference type="PROSITE" id="PS50112">
    <property type="entry name" value="PAS"/>
    <property type="match status" value="1"/>
</dbReference>
<evidence type="ECO:0000256" key="6">
    <source>
        <dbReference type="SAM" id="MobiDB-lite"/>
    </source>
</evidence>
<dbReference type="InterPro" id="IPR004358">
    <property type="entry name" value="Sig_transdc_His_kin-like_C"/>
</dbReference>
<dbReference type="Pfam" id="PF14361">
    <property type="entry name" value="RsbRD_N"/>
    <property type="match status" value="1"/>
</dbReference>
<dbReference type="CDD" id="cd00130">
    <property type="entry name" value="PAS"/>
    <property type="match status" value="1"/>
</dbReference>
<feature type="domain" description="Response regulatory" evidence="8">
    <location>
        <begin position="685"/>
        <end position="804"/>
    </location>
</feature>
<dbReference type="PROSITE" id="PS50109">
    <property type="entry name" value="HIS_KIN"/>
    <property type="match status" value="1"/>
</dbReference>
<dbReference type="CDD" id="cd16922">
    <property type="entry name" value="HATPase_EvgS-ArcB-TorS-like"/>
    <property type="match status" value="1"/>
</dbReference>
<dbReference type="PROSITE" id="PS50113">
    <property type="entry name" value="PAC"/>
    <property type="match status" value="1"/>
</dbReference>
<feature type="modified residue" description="4-aspartylphosphate" evidence="5">
    <location>
        <position position="594"/>
    </location>
</feature>
<dbReference type="CDD" id="cd00156">
    <property type="entry name" value="REC"/>
    <property type="match status" value="1"/>
</dbReference>
<dbReference type="InterPro" id="IPR035965">
    <property type="entry name" value="PAS-like_dom_sf"/>
</dbReference>
<dbReference type="Pfam" id="PF02518">
    <property type="entry name" value="HATPase_c"/>
    <property type="match status" value="1"/>
</dbReference>
<evidence type="ECO:0000256" key="5">
    <source>
        <dbReference type="PROSITE-ProRule" id="PRU00169"/>
    </source>
</evidence>
<comment type="caution">
    <text evidence="12">The sequence shown here is derived from an EMBL/GenBank/DDBJ whole genome shotgun (WGS) entry which is preliminary data.</text>
</comment>
<evidence type="ECO:0000259" key="10">
    <source>
        <dbReference type="PROSITE" id="PS50113"/>
    </source>
</evidence>
<dbReference type="EMBL" id="JAMXLR010000003">
    <property type="protein sequence ID" value="MCO6042354.1"/>
    <property type="molecule type" value="Genomic_DNA"/>
</dbReference>
<dbReference type="SMART" id="SM00091">
    <property type="entry name" value="PAS"/>
    <property type="match status" value="1"/>
</dbReference>
<feature type="compositionally biased region" description="Polar residues" evidence="6">
    <location>
        <begin position="821"/>
        <end position="836"/>
    </location>
</feature>
<gene>
    <name evidence="12" type="ORF">NG895_00400</name>
</gene>
<dbReference type="PRINTS" id="PR00344">
    <property type="entry name" value="BCTRLSENSOR"/>
</dbReference>
<evidence type="ECO:0000259" key="8">
    <source>
        <dbReference type="PROSITE" id="PS50110"/>
    </source>
</evidence>
<dbReference type="InterPro" id="IPR003661">
    <property type="entry name" value="HisK_dim/P_dom"/>
</dbReference>
<evidence type="ECO:0000259" key="9">
    <source>
        <dbReference type="PROSITE" id="PS50112"/>
    </source>
</evidence>
<dbReference type="EC" id="2.7.13.3" evidence="2"/>
<dbReference type="SMART" id="SM00388">
    <property type="entry name" value="HisKA"/>
    <property type="match status" value="1"/>
</dbReference>
<dbReference type="SUPFAM" id="SSF55785">
    <property type="entry name" value="PYP-like sensor domain (PAS domain)"/>
    <property type="match status" value="1"/>
</dbReference>
<dbReference type="InterPro" id="IPR008207">
    <property type="entry name" value="Sig_transdc_His_kin_Hpt_dom"/>
</dbReference>
<dbReference type="InterPro" id="IPR003594">
    <property type="entry name" value="HATPase_dom"/>
</dbReference>
<dbReference type="PANTHER" id="PTHR45339:SF5">
    <property type="entry name" value="HISTIDINE KINASE"/>
    <property type="match status" value="1"/>
</dbReference>
<feature type="domain" description="PAC" evidence="10">
    <location>
        <begin position="228"/>
        <end position="280"/>
    </location>
</feature>
<evidence type="ECO:0000256" key="2">
    <source>
        <dbReference type="ARBA" id="ARBA00012438"/>
    </source>
</evidence>
<evidence type="ECO:0000256" key="4">
    <source>
        <dbReference type="PROSITE-ProRule" id="PRU00110"/>
    </source>
</evidence>
<dbReference type="InterPro" id="IPR036641">
    <property type="entry name" value="HPT_dom_sf"/>
</dbReference>
<dbReference type="SUPFAM" id="SSF52172">
    <property type="entry name" value="CheY-like"/>
    <property type="match status" value="2"/>
</dbReference>
<feature type="region of interest" description="Disordered" evidence="6">
    <location>
        <begin position="807"/>
        <end position="838"/>
    </location>
</feature>
<dbReference type="Pfam" id="PF00072">
    <property type="entry name" value="Response_reg"/>
    <property type="match status" value="2"/>
</dbReference>
<protein>
    <recommendedName>
        <fullName evidence="2">histidine kinase</fullName>
        <ecNumber evidence="2">2.7.13.3</ecNumber>
    </recommendedName>
</protein>
<feature type="domain" description="Response regulatory" evidence="8">
    <location>
        <begin position="540"/>
        <end position="661"/>
    </location>
</feature>
<organism evidence="12 13">
    <name type="scientific">Aeoliella straminimaris</name>
    <dbReference type="NCBI Taxonomy" id="2954799"/>
    <lineage>
        <taxon>Bacteria</taxon>
        <taxon>Pseudomonadati</taxon>
        <taxon>Planctomycetota</taxon>
        <taxon>Planctomycetia</taxon>
        <taxon>Pirellulales</taxon>
        <taxon>Lacipirellulaceae</taxon>
        <taxon>Aeoliella</taxon>
    </lineage>
</organism>
<dbReference type="PROSITE" id="PS50894">
    <property type="entry name" value="HPT"/>
    <property type="match status" value="1"/>
</dbReference>
<feature type="domain" description="HPt" evidence="11">
    <location>
        <begin position="851"/>
        <end position="944"/>
    </location>
</feature>
<dbReference type="Gene3D" id="1.20.120.160">
    <property type="entry name" value="HPT domain"/>
    <property type="match status" value="1"/>
</dbReference>
<dbReference type="SMART" id="SM00086">
    <property type="entry name" value="PAC"/>
    <property type="match status" value="1"/>
</dbReference>
<evidence type="ECO:0000313" key="12">
    <source>
        <dbReference type="EMBL" id="MCO6042354.1"/>
    </source>
</evidence>
<feature type="modified residue" description="Phosphohistidine" evidence="4">
    <location>
        <position position="890"/>
    </location>
</feature>
<dbReference type="PROSITE" id="PS50110">
    <property type="entry name" value="RESPONSE_REGULATORY"/>
    <property type="match status" value="2"/>
</dbReference>
<keyword evidence="3 5" id="KW-0597">Phosphoprotein</keyword>
<dbReference type="Gene3D" id="3.30.450.20">
    <property type="entry name" value="PAS domain"/>
    <property type="match status" value="1"/>
</dbReference>
<dbReference type="SMART" id="SM00387">
    <property type="entry name" value="HATPase_c"/>
    <property type="match status" value="1"/>
</dbReference>
<dbReference type="Pfam" id="PF01627">
    <property type="entry name" value="Hpt"/>
    <property type="match status" value="1"/>
</dbReference>
<dbReference type="InterPro" id="IPR001789">
    <property type="entry name" value="Sig_transdc_resp-reg_receiver"/>
</dbReference>
<evidence type="ECO:0000313" key="13">
    <source>
        <dbReference type="Proteomes" id="UP001155241"/>
    </source>
</evidence>
<dbReference type="InterPro" id="IPR013656">
    <property type="entry name" value="PAS_4"/>
</dbReference>
<dbReference type="SMART" id="SM00448">
    <property type="entry name" value="REC"/>
    <property type="match status" value="2"/>
</dbReference>
<feature type="domain" description="PAS" evidence="9">
    <location>
        <begin position="155"/>
        <end position="225"/>
    </location>
</feature>
<proteinExistence type="predicted"/>
<dbReference type="Proteomes" id="UP001155241">
    <property type="component" value="Unassembled WGS sequence"/>
</dbReference>
<name>A0A9X2F5W6_9BACT</name>
<dbReference type="NCBIfam" id="TIGR00229">
    <property type="entry name" value="sensory_box"/>
    <property type="match status" value="1"/>
</dbReference>
<feature type="compositionally biased region" description="Pro residues" evidence="6">
    <location>
        <begin position="810"/>
        <end position="820"/>
    </location>
</feature>
<dbReference type="Pfam" id="PF08448">
    <property type="entry name" value="PAS_4"/>
    <property type="match status" value="1"/>
</dbReference>
<dbReference type="InterPro" id="IPR001610">
    <property type="entry name" value="PAC"/>
</dbReference>
<dbReference type="Pfam" id="PF00512">
    <property type="entry name" value="HisKA"/>
    <property type="match status" value="1"/>
</dbReference>
<dbReference type="InterPro" id="IPR005467">
    <property type="entry name" value="His_kinase_dom"/>
</dbReference>
<dbReference type="Gene3D" id="1.10.287.130">
    <property type="match status" value="1"/>
</dbReference>
<dbReference type="FunFam" id="3.30.565.10:FF:000010">
    <property type="entry name" value="Sensor histidine kinase RcsC"/>
    <property type="match status" value="1"/>
</dbReference>
<dbReference type="PANTHER" id="PTHR45339">
    <property type="entry name" value="HYBRID SIGNAL TRANSDUCTION HISTIDINE KINASE J"/>
    <property type="match status" value="1"/>
</dbReference>
<dbReference type="InterPro" id="IPR011006">
    <property type="entry name" value="CheY-like_superfamily"/>
</dbReference>
<dbReference type="InterPro" id="IPR000014">
    <property type="entry name" value="PAS"/>
</dbReference>
<dbReference type="GO" id="GO:0000155">
    <property type="term" value="F:phosphorelay sensor kinase activity"/>
    <property type="evidence" value="ECO:0007669"/>
    <property type="project" value="InterPro"/>
</dbReference>
<dbReference type="CDD" id="cd00082">
    <property type="entry name" value="HisKA"/>
    <property type="match status" value="1"/>
</dbReference>
<dbReference type="SUPFAM" id="SSF55874">
    <property type="entry name" value="ATPase domain of HSP90 chaperone/DNA topoisomerase II/histidine kinase"/>
    <property type="match status" value="1"/>
</dbReference>
<dbReference type="GO" id="GO:0005886">
    <property type="term" value="C:plasma membrane"/>
    <property type="evidence" value="ECO:0007669"/>
    <property type="project" value="UniProtKB-SubCell"/>
</dbReference>
<dbReference type="Gene3D" id="3.30.565.10">
    <property type="entry name" value="Histidine kinase-like ATPase, C-terminal domain"/>
    <property type="match status" value="1"/>
</dbReference>
<dbReference type="RefSeq" id="WP_252850455.1">
    <property type="nucleotide sequence ID" value="NZ_JAMXLR010000003.1"/>
</dbReference>
<dbReference type="GO" id="GO:0005524">
    <property type="term" value="F:ATP binding"/>
    <property type="evidence" value="ECO:0007669"/>
    <property type="project" value="UniProtKB-KW"/>
</dbReference>
<keyword evidence="13" id="KW-1185">Reference proteome</keyword>
<feature type="modified residue" description="4-aspartylphosphate" evidence="5">
    <location>
        <position position="734"/>
    </location>
</feature>
<accession>A0A9X2F5W6</accession>
<dbReference type="SMART" id="SM00073">
    <property type="entry name" value="HPT"/>
    <property type="match status" value="1"/>
</dbReference>
<dbReference type="InterPro" id="IPR036890">
    <property type="entry name" value="HATPase_C_sf"/>
</dbReference>
<sequence>MTAPADDSEMALVKAGKAVCEHADRIVSMWIDRAQQTPEIPYAHRQQLRDHLPTLLERIGKQLAAGSTRLDGQTEEAAEKHGRQRWQLGWRLDDVVRDYQTLRPVIAEFLLEQANLEMEPELLSKIAEITDDAIVESVQSFLEFQDCFDSVSHRTAAEFAAIISSSTDAIISMDIDGTIQSWNHAAQRIYGFTEAEAVGQSGKIIHPEDRLDEFDTLLNTVVRGHSIKSTDTRRMTKKGREVAVAVSASPIRNRDGDVIGCSTIAQDISDRVQAADALKRALEDAEAANRTKSQFLANVSHELRSPMNAVVGMVSLALDEDLSAETHDNLQMAKEAASQLNQLVDDLLDVSKLDAGSFRLEDGPFSLRTALDETMRLAGLRAYQKGIEIACHIDNDVPDALISDSLRLQQVINNLVNNAVKFTEKGEVLVEVSLVEADDSQCQIAFRVSDTGIGISPKDREKIFAPFAQADASSTRQFGGSGLGLSIASHLVACLGGELTVDSTLGEGSVFSFVGHFRRNGDHPPFETPAVTRHHMQSVTALVVDDHEANRSIVQELLQNWGIRAVGVETAEQALDKLQQGKTQGRPFQLAIVDALMPRKNGFDLIEDMAALEEETPASILMISPSDRTLLREQCENIPADAFVEKPISQSNLFNAIASILTDGDTVEEKPMGLASMSGAPRSLSVLVVEDTKANQRVVQRVLERRGHQCTLANNGREAIEFARQQTFDIILMDVQMPVMDGFQATAAIREWESKSQVLPTPIIAITAHAMQGDRDRCLAAGMTDYIAKPLDILELAQIVEKHGLVAKPTPTPTMSPPTPNEDQQPASDPTVSEASETIDLGPVLDRLRGDRGLLADLATCYLEDYQQLLQGVESAAQAGEAAEARRHAHSLKGLAMNFNAKQTSQLAAEMEGMLAAGKVQEALQRLPSLTEMSNQLAELLRPHASDTA</sequence>
<evidence type="ECO:0000256" key="3">
    <source>
        <dbReference type="ARBA" id="ARBA00022553"/>
    </source>
</evidence>
<reference evidence="12" key="1">
    <citation type="submission" date="2022-06" db="EMBL/GenBank/DDBJ databases">
        <title>Aeoliella straminimaris, a novel planctomycete from sediments.</title>
        <authorList>
            <person name="Vitorino I.R."/>
            <person name="Lage O.M."/>
        </authorList>
    </citation>
    <scope>NUCLEOTIDE SEQUENCE</scope>
    <source>
        <strain evidence="12">ICT_H6.2</strain>
    </source>
</reference>
<dbReference type="AlphaFoldDB" id="A0A9X2F5W6"/>
<feature type="domain" description="Histidine kinase" evidence="7">
    <location>
        <begin position="298"/>
        <end position="513"/>
    </location>
</feature>
<dbReference type="Gene3D" id="3.40.50.2300">
    <property type="match status" value="2"/>
</dbReference>
<comment type="catalytic activity">
    <reaction evidence="1">
        <text>ATP + protein L-histidine = ADP + protein N-phospho-L-histidine.</text>
        <dbReference type="EC" id="2.7.13.3"/>
    </reaction>
</comment>
<evidence type="ECO:0000259" key="11">
    <source>
        <dbReference type="PROSITE" id="PS50894"/>
    </source>
</evidence>
<dbReference type="SUPFAM" id="SSF47226">
    <property type="entry name" value="Histidine-containing phosphotransfer domain, HPT domain"/>
    <property type="match status" value="1"/>
</dbReference>
<dbReference type="InterPro" id="IPR036097">
    <property type="entry name" value="HisK_dim/P_sf"/>
</dbReference>
<evidence type="ECO:0000259" key="7">
    <source>
        <dbReference type="PROSITE" id="PS50109"/>
    </source>
</evidence>
<dbReference type="InterPro" id="IPR000700">
    <property type="entry name" value="PAS-assoc_C"/>
</dbReference>